<dbReference type="InterPro" id="IPR009057">
    <property type="entry name" value="Homeodomain-like_sf"/>
</dbReference>
<evidence type="ECO:0000256" key="1">
    <source>
        <dbReference type="ARBA" id="ARBA00004123"/>
    </source>
</evidence>
<feature type="compositionally biased region" description="Basic residues" evidence="8">
    <location>
        <begin position="112"/>
        <end position="121"/>
    </location>
</feature>
<organism evidence="11 13">
    <name type="scientific">Bursaphelenchus xylophilus</name>
    <name type="common">Pinewood nematode worm</name>
    <name type="synonym">Aphelenchoides xylophilus</name>
    <dbReference type="NCBI Taxonomy" id="6326"/>
    <lineage>
        <taxon>Eukaryota</taxon>
        <taxon>Metazoa</taxon>
        <taxon>Ecdysozoa</taxon>
        <taxon>Nematoda</taxon>
        <taxon>Chromadorea</taxon>
        <taxon>Rhabditida</taxon>
        <taxon>Tylenchina</taxon>
        <taxon>Tylenchomorpha</taxon>
        <taxon>Aphelenchoidea</taxon>
        <taxon>Aphelenchoididae</taxon>
        <taxon>Bursaphelenchus</taxon>
    </lineage>
</organism>
<evidence type="ECO:0000256" key="5">
    <source>
        <dbReference type="ARBA" id="ARBA00023242"/>
    </source>
</evidence>
<evidence type="ECO:0000256" key="3">
    <source>
        <dbReference type="ARBA" id="ARBA00023125"/>
    </source>
</evidence>
<dbReference type="InterPro" id="IPR017970">
    <property type="entry name" value="Homeobox_CS"/>
</dbReference>
<dbReference type="GO" id="GO:0030154">
    <property type="term" value="P:cell differentiation"/>
    <property type="evidence" value="ECO:0007669"/>
    <property type="project" value="TreeGrafter"/>
</dbReference>
<dbReference type="Proteomes" id="UP000659654">
    <property type="component" value="Unassembled WGS sequence"/>
</dbReference>
<feature type="domain" description="Homeobox" evidence="9">
    <location>
        <begin position="300"/>
        <end position="360"/>
    </location>
</feature>
<dbReference type="GO" id="GO:0000981">
    <property type="term" value="F:DNA-binding transcription factor activity, RNA polymerase II-specific"/>
    <property type="evidence" value="ECO:0007669"/>
    <property type="project" value="InterPro"/>
</dbReference>
<evidence type="ECO:0000259" key="9">
    <source>
        <dbReference type="PROSITE" id="PS50071"/>
    </source>
</evidence>
<feature type="compositionally biased region" description="Basic and acidic residues" evidence="8">
    <location>
        <begin position="51"/>
        <end position="91"/>
    </location>
</feature>
<evidence type="ECO:0000313" key="11">
    <source>
        <dbReference type="Proteomes" id="UP000095284"/>
    </source>
</evidence>
<gene>
    <name evidence="10" type="ORF">BXYJ_LOCUS12532</name>
</gene>
<evidence type="ECO:0000256" key="8">
    <source>
        <dbReference type="SAM" id="MobiDB-lite"/>
    </source>
</evidence>
<feature type="compositionally biased region" description="Basic and acidic residues" evidence="8">
    <location>
        <begin position="122"/>
        <end position="140"/>
    </location>
</feature>
<dbReference type="PANTHER" id="PTHR24340">
    <property type="entry name" value="HOMEOBOX PROTEIN NKX"/>
    <property type="match status" value="1"/>
</dbReference>
<dbReference type="AlphaFoldDB" id="A0A1I7S5N7"/>
<dbReference type="GO" id="GO:0005634">
    <property type="term" value="C:nucleus"/>
    <property type="evidence" value="ECO:0007669"/>
    <property type="project" value="UniProtKB-SubCell"/>
</dbReference>
<dbReference type="Proteomes" id="UP000095284">
    <property type="component" value="Unplaced"/>
</dbReference>
<dbReference type="SMR" id="A0A1I7S5N7"/>
<feature type="region of interest" description="Disordered" evidence="8">
    <location>
        <begin position="51"/>
        <end position="156"/>
    </location>
</feature>
<keyword evidence="12" id="KW-1185">Reference proteome</keyword>
<dbReference type="SUPFAM" id="SSF46689">
    <property type="entry name" value="Homeodomain-like"/>
    <property type="match status" value="1"/>
</dbReference>
<reference evidence="10" key="2">
    <citation type="submission" date="2020-09" db="EMBL/GenBank/DDBJ databases">
        <authorList>
            <person name="Kikuchi T."/>
        </authorList>
    </citation>
    <scope>NUCLEOTIDE SEQUENCE</scope>
    <source>
        <strain evidence="10">Ka4C1</strain>
    </source>
</reference>
<evidence type="ECO:0000256" key="4">
    <source>
        <dbReference type="ARBA" id="ARBA00023155"/>
    </source>
</evidence>
<dbReference type="EMBL" id="CAJFCV020000005">
    <property type="protein sequence ID" value="CAG9124907.1"/>
    <property type="molecule type" value="Genomic_DNA"/>
</dbReference>
<accession>A0A1I7S5N7</accession>
<dbReference type="GO" id="GO:0000978">
    <property type="term" value="F:RNA polymerase II cis-regulatory region sequence-specific DNA binding"/>
    <property type="evidence" value="ECO:0007669"/>
    <property type="project" value="TreeGrafter"/>
</dbReference>
<dbReference type="InterPro" id="IPR050394">
    <property type="entry name" value="Homeobox_NK-like"/>
</dbReference>
<evidence type="ECO:0000256" key="7">
    <source>
        <dbReference type="RuleBase" id="RU000682"/>
    </source>
</evidence>
<dbReference type="CDD" id="cd00086">
    <property type="entry name" value="homeodomain"/>
    <property type="match status" value="1"/>
</dbReference>
<evidence type="ECO:0000313" key="12">
    <source>
        <dbReference type="Proteomes" id="UP000659654"/>
    </source>
</evidence>
<evidence type="ECO:0000256" key="2">
    <source>
        <dbReference type="ARBA" id="ARBA00022473"/>
    </source>
</evidence>
<feature type="DNA-binding region" description="Homeobox" evidence="6">
    <location>
        <begin position="302"/>
        <end position="361"/>
    </location>
</feature>
<proteinExistence type="predicted"/>
<dbReference type="Pfam" id="PF00046">
    <property type="entry name" value="Homeodomain"/>
    <property type="match status" value="1"/>
</dbReference>
<evidence type="ECO:0000313" key="13">
    <source>
        <dbReference type="WBParaSite" id="BXY_0832200.1"/>
    </source>
</evidence>
<reference evidence="13" key="1">
    <citation type="submission" date="2016-11" db="UniProtKB">
        <authorList>
            <consortium name="WormBaseParasite"/>
        </authorList>
    </citation>
    <scope>IDENTIFICATION</scope>
</reference>
<comment type="subcellular location">
    <subcellularLocation>
        <location evidence="1 6 7">Nucleus</location>
    </subcellularLocation>
</comment>
<feature type="compositionally biased region" description="Low complexity" evidence="8">
    <location>
        <begin position="379"/>
        <end position="397"/>
    </location>
</feature>
<dbReference type="WBParaSite" id="BXY_0832200.1">
    <property type="protein sequence ID" value="BXY_0832200.1"/>
    <property type="gene ID" value="BXY_0832200"/>
</dbReference>
<dbReference type="OrthoDB" id="3137333at2759"/>
<name>A0A1I7S5N7_BURXY</name>
<dbReference type="InterPro" id="IPR001356">
    <property type="entry name" value="HD"/>
</dbReference>
<dbReference type="Proteomes" id="UP000582659">
    <property type="component" value="Unassembled WGS sequence"/>
</dbReference>
<dbReference type="InterPro" id="IPR000047">
    <property type="entry name" value="HTH_motif"/>
</dbReference>
<dbReference type="PANTHER" id="PTHR24340:SF41">
    <property type="entry name" value="MUSCLE-SPECIFIC HOMEOBOX PROTEIN TINMAN-RELATED"/>
    <property type="match status" value="1"/>
</dbReference>
<sequence length="474" mass="52835">MNEMLALLDRKPDGIEKLFKALQSEKFANFVKNQKSTCPSDKCTTKVLEKGNRCQEEAGEHSVKSTPEGDKEGEKAVENIDESNKPDREPSLEEDQLPSTSLKSHLDEVKRELRRSKKKNKVDKIEGKDKTSSDVQEMGKEQPSTSTSKSKEEKQKIPAKVLAEMTKAQMLLSFMAANAHGNQAAFLQFLAKMTHENAPEATPSTTENGAGLLAPSLNQTFSWATNGASTTNSSTVNPYLGFGSGYANATDFGYNWQWTGADNRFNNINRFGANSMGLNAMESAATPYSLTNFANIGANGQRRKRRVLFSQPQVQELEKHFSQKKYLNAQEREQLAARIGLKPTQVKIWFQNHRYKCKRQERENRMFNGSSCHDESRSPHSSNNGSPSPDALSASPSTQIKAEVMGIKAEDQKVMDADMAALGMTGTGEFMARNPGLYNYPGAGVYANPMTNLFLQPQNYTNYNPNFYPRERQF</sequence>
<feature type="region of interest" description="Disordered" evidence="8">
    <location>
        <begin position="368"/>
        <end position="397"/>
    </location>
</feature>
<evidence type="ECO:0000313" key="10">
    <source>
        <dbReference type="EMBL" id="CAD5232441.1"/>
    </source>
</evidence>
<evidence type="ECO:0000256" key="6">
    <source>
        <dbReference type="PROSITE-ProRule" id="PRU00108"/>
    </source>
</evidence>
<keyword evidence="2" id="KW-0217">Developmental protein</keyword>
<dbReference type="Gene3D" id="1.10.10.60">
    <property type="entry name" value="Homeodomain-like"/>
    <property type="match status" value="1"/>
</dbReference>
<keyword evidence="4 6" id="KW-0371">Homeobox</keyword>
<dbReference type="PRINTS" id="PR00031">
    <property type="entry name" value="HTHREPRESSR"/>
</dbReference>
<dbReference type="PROSITE" id="PS00027">
    <property type="entry name" value="HOMEOBOX_1"/>
    <property type="match status" value="1"/>
</dbReference>
<keyword evidence="5 6" id="KW-0539">Nucleus</keyword>
<dbReference type="SMART" id="SM00389">
    <property type="entry name" value="HOX"/>
    <property type="match status" value="1"/>
</dbReference>
<dbReference type="PROSITE" id="PS50071">
    <property type="entry name" value="HOMEOBOX_2"/>
    <property type="match status" value="1"/>
</dbReference>
<keyword evidence="3 6" id="KW-0238">DNA-binding</keyword>
<dbReference type="EMBL" id="CAJFDI010000005">
    <property type="protein sequence ID" value="CAD5232441.1"/>
    <property type="molecule type" value="Genomic_DNA"/>
</dbReference>
<protein>
    <submittedName>
        <fullName evidence="10">(pine wood nematode) hypothetical protein</fullName>
    </submittedName>
    <submittedName>
        <fullName evidence="13">Homeobox domain-containing protein</fullName>
    </submittedName>
</protein>